<gene>
    <name evidence="2" type="ORF">TNIN_31891</name>
</gene>
<dbReference type="EMBL" id="BMAV01026135">
    <property type="protein sequence ID" value="GFS47746.1"/>
    <property type="molecule type" value="Genomic_DNA"/>
</dbReference>
<feature type="compositionally biased region" description="Basic and acidic residues" evidence="1">
    <location>
        <begin position="419"/>
        <end position="432"/>
    </location>
</feature>
<evidence type="ECO:0000313" key="2">
    <source>
        <dbReference type="EMBL" id="GFS47746.1"/>
    </source>
</evidence>
<organism evidence="2 3">
    <name type="scientific">Trichonephila inaurata madagascariensis</name>
    <dbReference type="NCBI Taxonomy" id="2747483"/>
    <lineage>
        <taxon>Eukaryota</taxon>
        <taxon>Metazoa</taxon>
        <taxon>Ecdysozoa</taxon>
        <taxon>Arthropoda</taxon>
        <taxon>Chelicerata</taxon>
        <taxon>Arachnida</taxon>
        <taxon>Araneae</taxon>
        <taxon>Araneomorphae</taxon>
        <taxon>Entelegynae</taxon>
        <taxon>Araneoidea</taxon>
        <taxon>Nephilidae</taxon>
        <taxon>Trichonephila</taxon>
        <taxon>Trichonephila inaurata</taxon>
    </lineage>
</organism>
<comment type="caution">
    <text evidence="2">The sequence shown here is derived from an EMBL/GenBank/DDBJ whole genome shotgun (WGS) entry which is preliminary data.</text>
</comment>
<proteinExistence type="predicted"/>
<feature type="region of interest" description="Disordered" evidence="1">
    <location>
        <begin position="413"/>
        <end position="432"/>
    </location>
</feature>
<sequence>MSDQKVRYVVENLFPYMWYKLKFLKKQTVEPKFEVRAGLSSILIVNLRRAVWVHRKISILVWRPFLRKFANRMTLSLDLYIIYTIFVINESTSCIRGTFGKFIMACSLVTAMAEFTYDKGYTEFLDCSSQILIAFFEVVLKDTFYHDGGWKGLEEYILKQNYLKFYNCPELAPTEGNPVQKLEREEKFAEIILNKAQAEINAERFCGNFEETDVEKDPAVSEIMKYFSARISTQVPDVVELASLKKKLCNNLKEVFSALPRSKRDEFEEHLSEDNLCTKITEKALTEEAIGWDSPLLDIACTLSTEAEDLPTAQATEINLASIVKKLRTETKERFFDVSKSKSDELEQYEDEFYDKIAEQILVKEADRCNLPPLDIALSTTSYLLHKYRCTFKASNEALDALSSEGYIFEAKIYPPPETEDRPPPETEDRPP</sequence>
<feature type="non-terminal residue" evidence="2">
    <location>
        <position position="432"/>
    </location>
</feature>
<dbReference type="AlphaFoldDB" id="A0A8X6MF68"/>
<reference evidence="2" key="1">
    <citation type="submission" date="2020-08" db="EMBL/GenBank/DDBJ databases">
        <title>Multicomponent nature underlies the extraordinary mechanical properties of spider dragline silk.</title>
        <authorList>
            <person name="Kono N."/>
            <person name="Nakamura H."/>
            <person name="Mori M."/>
            <person name="Yoshida Y."/>
            <person name="Ohtoshi R."/>
            <person name="Malay A.D."/>
            <person name="Moran D.A.P."/>
            <person name="Tomita M."/>
            <person name="Numata K."/>
            <person name="Arakawa K."/>
        </authorList>
    </citation>
    <scope>NUCLEOTIDE SEQUENCE</scope>
</reference>
<dbReference type="OrthoDB" id="10491373at2759"/>
<keyword evidence="3" id="KW-1185">Reference proteome</keyword>
<evidence type="ECO:0000256" key="1">
    <source>
        <dbReference type="SAM" id="MobiDB-lite"/>
    </source>
</evidence>
<accession>A0A8X6MF68</accession>
<name>A0A8X6MF68_9ARAC</name>
<evidence type="ECO:0000313" key="3">
    <source>
        <dbReference type="Proteomes" id="UP000886998"/>
    </source>
</evidence>
<dbReference type="Proteomes" id="UP000886998">
    <property type="component" value="Unassembled WGS sequence"/>
</dbReference>
<protein>
    <submittedName>
        <fullName evidence="2">Uncharacterized protein</fullName>
    </submittedName>
</protein>